<reference evidence="2 3" key="1">
    <citation type="submission" date="2012-07" db="EMBL/GenBank/DDBJ databases">
        <authorList>
            <person name="Durkin A.S."/>
            <person name="McCorrison J."/>
            <person name="Torralba M."/>
            <person name="Gillis M."/>
            <person name="Methe B."/>
            <person name="Sutton G."/>
            <person name="Nelson K.E."/>
        </authorList>
    </citation>
    <scope>NUCLEOTIDE SEQUENCE [LARGE SCALE GENOMIC DNA]</scope>
    <source>
        <strain evidence="2 3">Fnf 1007</strain>
    </source>
</reference>
<keyword evidence="1" id="KW-0472">Membrane</keyword>
<dbReference type="AlphaFoldDB" id="A0AAN3VTX7"/>
<gene>
    <name evidence="2" type="ORF">HMPREF1127_1793</name>
</gene>
<dbReference type="EMBL" id="ALKK01000082">
    <property type="protein sequence ID" value="EJU15374.1"/>
    <property type="molecule type" value="Genomic_DNA"/>
</dbReference>
<evidence type="ECO:0000313" key="2">
    <source>
        <dbReference type="EMBL" id="EJU15374.1"/>
    </source>
</evidence>
<proteinExistence type="predicted"/>
<comment type="caution">
    <text evidence="2">The sequence shown here is derived from an EMBL/GenBank/DDBJ whole genome shotgun (WGS) entry which is preliminary data.</text>
</comment>
<evidence type="ECO:0000256" key="1">
    <source>
        <dbReference type="SAM" id="Phobius"/>
    </source>
</evidence>
<organism evidence="2 3">
    <name type="scientific">Fusobacterium necrophorum subsp. funduliforme Fnf 1007</name>
    <dbReference type="NCBI Taxonomy" id="1161424"/>
    <lineage>
        <taxon>Bacteria</taxon>
        <taxon>Fusobacteriati</taxon>
        <taxon>Fusobacteriota</taxon>
        <taxon>Fusobacteriia</taxon>
        <taxon>Fusobacteriales</taxon>
        <taxon>Fusobacteriaceae</taxon>
        <taxon>Fusobacterium</taxon>
    </lineage>
</organism>
<sequence>MQFYLLILLTVIIVTFFTNFLFFFLMTFFINQRVKEITNNAIKSYQENLLDFQNK</sequence>
<name>A0AAN3VTX7_9FUSO</name>
<keyword evidence="1" id="KW-0812">Transmembrane</keyword>
<keyword evidence="1" id="KW-1133">Transmembrane helix</keyword>
<protein>
    <submittedName>
        <fullName evidence="2">Uncharacterized protein</fullName>
    </submittedName>
</protein>
<feature type="transmembrane region" description="Helical" evidence="1">
    <location>
        <begin position="6"/>
        <end position="30"/>
    </location>
</feature>
<dbReference type="Proteomes" id="UP000003120">
    <property type="component" value="Unassembled WGS sequence"/>
</dbReference>
<evidence type="ECO:0000313" key="3">
    <source>
        <dbReference type="Proteomes" id="UP000003120"/>
    </source>
</evidence>
<accession>A0AAN3VTX7</accession>